<dbReference type="Proteomes" id="UP000254332">
    <property type="component" value="Unassembled WGS sequence"/>
</dbReference>
<evidence type="ECO:0000313" key="2">
    <source>
        <dbReference type="Proteomes" id="UP000254332"/>
    </source>
</evidence>
<gene>
    <name evidence="1" type="ORF">NCTC10718_00188</name>
</gene>
<accession>A0A379QUN6</accession>
<organism evidence="1 2">
    <name type="scientific">Salmonella enterica</name>
    <name type="common">Salmonella choleraesuis</name>
    <dbReference type="NCBI Taxonomy" id="28901"/>
    <lineage>
        <taxon>Bacteria</taxon>
        <taxon>Pseudomonadati</taxon>
        <taxon>Pseudomonadota</taxon>
        <taxon>Gammaproteobacteria</taxon>
        <taxon>Enterobacterales</taxon>
        <taxon>Enterobacteriaceae</taxon>
        <taxon>Salmonella</taxon>
    </lineage>
</organism>
<reference evidence="1 2" key="1">
    <citation type="submission" date="2018-06" db="EMBL/GenBank/DDBJ databases">
        <authorList>
            <consortium name="Pathogen Informatics"/>
            <person name="Doyle S."/>
        </authorList>
    </citation>
    <scope>NUCLEOTIDE SEQUENCE [LARGE SCALE GENOMIC DNA]</scope>
    <source>
        <strain evidence="1 2">NCTC10718</strain>
    </source>
</reference>
<dbReference type="EMBL" id="UGWQ01000001">
    <property type="protein sequence ID" value="SUF67538.1"/>
    <property type="molecule type" value="Genomic_DNA"/>
</dbReference>
<proteinExistence type="predicted"/>
<name>A0A379QUN6_SALER</name>
<sequence length="66" mass="7591">MASGRKSVKAKINMRRENLCNKAQQWRYGNATVSRLLRYDSRPLTKRWLYSPGTCCSGLLLVVRST</sequence>
<evidence type="ECO:0000313" key="1">
    <source>
        <dbReference type="EMBL" id="SUF67538.1"/>
    </source>
</evidence>
<dbReference type="AlphaFoldDB" id="A0A379QUN6"/>
<protein>
    <submittedName>
        <fullName evidence="1">Uncharacterized protein</fullName>
    </submittedName>
</protein>